<dbReference type="Proteomes" id="UP000324285">
    <property type="component" value="Chromosome"/>
</dbReference>
<dbReference type="Gene3D" id="3.40.1410.10">
    <property type="entry name" value="Chorismate lyase-like"/>
    <property type="match status" value="1"/>
</dbReference>
<sequence>MSVAWWHWVASRDSLTHRLIQAAGEHPFRVQLLNEGSDQPYRDESMALLLPPERRTWVREVALCVDDTPWVVARSIAPLGSRHAAPFRSLGETSLGSWLFRQPDLERGPIEISHAPRSIQGHTGLWQRRSVFRHSGWTVLVQEAFLPQMAEALGLPC</sequence>
<dbReference type="OrthoDB" id="9789493at2"/>
<dbReference type="AlphaFoldDB" id="A0A5C1NNQ5"/>
<reference evidence="5" key="1">
    <citation type="submission" date="2021-02" db="EMBL/GenBank/DDBJ databases">
        <title>Strain Y2R2, a novel species of the genus Halomonas.</title>
        <authorList>
            <person name="Huang H."/>
        </authorList>
    </citation>
    <scope>NUCLEOTIDE SEQUENCE</scope>
    <source>
        <strain evidence="5">Y2R2</strain>
    </source>
</reference>
<accession>A0A5C1NNQ5</accession>
<dbReference type="UniPathway" id="UPA00232"/>
<keyword evidence="1 4" id="KW-0963">Cytoplasm</keyword>
<dbReference type="SUPFAM" id="SSF64288">
    <property type="entry name" value="Chorismate lyase-like"/>
    <property type="match status" value="1"/>
</dbReference>
<feature type="binding site" evidence="4">
    <location>
        <position position="143"/>
    </location>
    <ligand>
        <name>substrate</name>
    </ligand>
</feature>
<dbReference type="GO" id="GO:0042866">
    <property type="term" value="P:pyruvate biosynthetic process"/>
    <property type="evidence" value="ECO:0007669"/>
    <property type="project" value="UniProtKB-UniRule"/>
</dbReference>
<evidence type="ECO:0000256" key="4">
    <source>
        <dbReference type="HAMAP-Rule" id="MF_01632"/>
    </source>
</evidence>
<gene>
    <name evidence="4" type="primary">ubiC</name>
    <name evidence="5" type="ORF">E4T21_20710</name>
</gene>
<name>A0A5C1NNQ5_9GAMM</name>
<dbReference type="KEGG" id="hbh:E4T21_20710"/>
<dbReference type="Pfam" id="PF04345">
    <property type="entry name" value="Chor_lyase"/>
    <property type="match status" value="1"/>
</dbReference>
<dbReference type="InterPro" id="IPR028978">
    <property type="entry name" value="Chorismate_lyase_/UTRA_dom_sf"/>
</dbReference>
<protein>
    <recommendedName>
        <fullName evidence="4">Probable chorismate pyruvate-lyase</fullName>
        <shortName evidence="4">CL</shortName>
        <shortName evidence="4">CPL</shortName>
        <ecNumber evidence="4">4.1.3.40</ecNumber>
    </recommendedName>
</protein>
<dbReference type="HAMAP" id="MF_01632">
    <property type="entry name" value="UbiC"/>
    <property type="match status" value="1"/>
</dbReference>
<dbReference type="EMBL" id="CP038437">
    <property type="protein sequence ID" value="QEM84231.1"/>
    <property type="molecule type" value="Genomic_DNA"/>
</dbReference>
<evidence type="ECO:0000256" key="2">
    <source>
        <dbReference type="ARBA" id="ARBA00022688"/>
    </source>
</evidence>
<feature type="binding site" evidence="4">
    <location>
        <position position="95"/>
    </location>
    <ligand>
        <name>substrate</name>
    </ligand>
</feature>
<dbReference type="EC" id="4.1.3.40" evidence="4"/>
<dbReference type="GO" id="GO:0005829">
    <property type="term" value="C:cytosol"/>
    <property type="evidence" value="ECO:0007669"/>
    <property type="project" value="TreeGrafter"/>
</dbReference>
<dbReference type="InterPro" id="IPR007440">
    <property type="entry name" value="Chorismate--pyruvate_lyase"/>
</dbReference>
<feature type="binding site" evidence="4">
    <location>
        <position position="59"/>
    </location>
    <ligand>
        <name>substrate</name>
    </ligand>
</feature>
<keyword evidence="6" id="KW-1185">Reference proteome</keyword>
<keyword evidence="4" id="KW-0670">Pyruvate</keyword>
<comment type="subcellular location">
    <subcellularLocation>
        <location evidence="4">Cytoplasm</location>
    </subcellularLocation>
</comment>
<evidence type="ECO:0000256" key="1">
    <source>
        <dbReference type="ARBA" id="ARBA00022490"/>
    </source>
</evidence>
<proteinExistence type="inferred from homology"/>
<dbReference type="GO" id="GO:0008813">
    <property type="term" value="F:chorismate lyase activity"/>
    <property type="evidence" value="ECO:0007669"/>
    <property type="project" value="UniProtKB-UniRule"/>
</dbReference>
<dbReference type="GO" id="GO:0006744">
    <property type="term" value="P:ubiquinone biosynthetic process"/>
    <property type="evidence" value="ECO:0007669"/>
    <property type="project" value="UniProtKB-UniRule"/>
</dbReference>
<evidence type="ECO:0000256" key="3">
    <source>
        <dbReference type="ARBA" id="ARBA00023239"/>
    </source>
</evidence>
<comment type="function">
    <text evidence="4">Removes the pyruvyl group from chorismate, with concomitant aromatization of the ring, to provide 4-hydroxybenzoate (4HB) for the ubiquinone pathway.</text>
</comment>
<comment type="similarity">
    <text evidence="4">Belongs to the UbiC family.</text>
</comment>
<organism evidence="5 6">
    <name type="scientific">Halomonas binhaiensis</name>
    <dbReference type="NCBI Taxonomy" id="2562282"/>
    <lineage>
        <taxon>Bacteria</taxon>
        <taxon>Pseudomonadati</taxon>
        <taxon>Pseudomonadota</taxon>
        <taxon>Gammaproteobacteria</taxon>
        <taxon>Oceanospirillales</taxon>
        <taxon>Halomonadaceae</taxon>
        <taxon>Halomonas</taxon>
    </lineage>
</organism>
<keyword evidence="2 4" id="KW-0831">Ubiquinone biosynthesis</keyword>
<dbReference type="PANTHER" id="PTHR38683:SF1">
    <property type="entry name" value="CHORISMATE PYRUVATE-LYASE"/>
    <property type="match status" value="1"/>
</dbReference>
<keyword evidence="3 4" id="KW-0456">Lyase</keyword>
<evidence type="ECO:0000313" key="5">
    <source>
        <dbReference type="EMBL" id="QEM84231.1"/>
    </source>
</evidence>
<dbReference type="PANTHER" id="PTHR38683">
    <property type="entry name" value="CHORISMATE PYRUVATE-LYASE"/>
    <property type="match status" value="1"/>
</dbReference>
<evidence type="ECO:0000313" key="6">
    <source>
        <dbReference type="Proteomes" id="UP000324285"/>
    </source>
</evidence>
<comment type="pathway">
    <text evidence="4">Cofactor biosynthesis; ubiquinone biosynthesis.</text>
</comment>
<comment type="caution">
    <text evidence="4">Lacks conserved residue(s) required for the propagation of feature annotation.</text>
</comment>
<comment type="catalytic activity">
    <reaction evidence="4">
        <text>chorismate = 4-hydroxybenzoate + pyruvate</text>
        <dbReference type="Rhea" id="RHEA:16505"/>
        <dbReference type="ChEBI" id="CHEBI:15361"/>
        <dbReference type="ChEBI" id="CHEBI:17879"/>
        <dbReference type="ChEBI" id="CHEBI:29748"/>
        <dbReference type="EC" id="4.1.3.40"/>
    </reaction>
</comment>